<gene>
    <name evidence="2" type="ORF">WMY93_017782</name>
</gene>
<accession>A0AAW0NP60</accession>
<dbReference type="EMBL" id="JBBPFD010000012">
    <property type="protein sequence ID" value="KAK7905175.1"/>
    <property type="molecule type" value="Genomic_DNA"/>
</dbReference>
<organism evidence="2 3">
    <name type="scientific">Mugilogobius chulae</name>
    <name type="common">yellowstripe goby</name>
    <dbReference type="NCBI Taxonomy" id="88201"/>
    <lineage>
        <taxon>Eukaryota</taxon>
        <taxon>Metazoa</taxon>
        <taxon>Chordata</taxon>
        <taxon>Craniata</taxon>
        <taxon>Vertebrata</taxon>
        <taxon>Euteleostomi</taxon>
        <taxon>Actinopterygii</taxon>
        <taxon>Neopterygii</taxon>
        <taxon>Teleostei</taxon>
        <taxon>Neoteleostei</taxon>
        <taxon>Acanthomorphata</taxon>
        <taxon>Gobiaria</taxon>
        <taxon>Gobiiformes</taxon>
        <taxon>Gobioidei</taxon>
        <taxon>Gobiidae</taxon>
        <taxon>Gobionellinae</taxon>
        <taxon>Mugilogobius</taxon>
    </lineage>
</organism>
<evidence type="ECO:0000313" key="2">
    <source>
        <dbReference type="EMBL" id="KAK7905175.1"/>
    </source>
</evidence>
<keyword evidence="3" id="KW-1185">Reference proteome</keyword>
<proteinExistence type="predicted"/>
<dbReference type="Proteomes" id="UP001460270">
    <property type="component" value="Unassembled WGS sequence"/>
</dbReference>
<feature type="region of interest" description="Disordered" evidence="1">
    <location>
        <begin position="199"/>
        <end position="218"/>
    </location>
</feature>
<name>A0AAW0NP60_9GOBI</name>
<evidence type="ECO:0000256" key="1">
    <source>
        <dbReference type="SAM" id="MobiDB-lite"/>
    </source>
</evidence>
<protein>
    <submittedName>
        <fullName evidence="2">Uncharacterized protein</fullName>
    </submittedName>
</protein>
<reference evidence="3" key="1">
    <citation type="submission" date="2024-04" db="EMBL/GenBank/DDBJ databases">
        <title>Salinicola lusitanus LLJ914,a marine bacterium isolated from the Okinawa Trough.</title>
        <authorList>
            <person name="Li J."/>
        </authorList>
    </citation>
    <scope>NUCLEOTIDE SEQUENCE [LARGE SCALE GENOMIC DNA]</scope>
</reference>
<dbReference type="AlphaFoldDB" id="A0AAW0NP60"/>
<comment type="caution">
    <text evidence="2">The sequence shown here is derived from an EMBL/GenBank/DDBJ whole genome shotgun (WGS) entry which is preliminary data.</text>
</comment>
<sequence length="254" mass="27751">MRGGGRARAGSPLSPVLPATHVSPQGVCSSPASPAAFLSDSSALMVIRKPVSVRISAQPKENTQPLSSSTIEEAVKIVTKPSTLGLTVTTRWFLLLPLKNVDLCELSQDWTRYRASSEQRSSEHLQAKCCCLSDSLQWSHVCCLQASSGAHFRVSAPRWRSDFFTSPSQKLRKVHATRENCRFNIESAYDAKDEITESTGSSKSDIVAKNDLPENTEDDDANMLKEAELTLPVGEEDQLTTAKAIMGLTNTIQR</sequence>
<evidence type="ECO:0000313" key="3">
    <source>
        <dbReference type="Proteomes" id="UP001460270"/>
    </source>
</evidence>